<protein>
    <submittedName>
        <fullName evidence="2">Uncharacterized protein</fullName>
    </submittedName>
</protein>
<gene>
    <name evidence="2" type="ORF">BJ875DRAFT_453091</name>
</gene>
<dbReference type="Proteomes" id="UP000824998">
    <property type="component" value="Unassembled WGS sequence"/>
</dbReference>
<keyword evidence="3" id="KW-1185">Reference proteome</keyword>
<evidence type="ECO:0000313" key="3">
    <source>
        <dbReference type="Proteomes" id="UP000824998"/>
    </source>
</evidence>
<dbReference type="EMBL" id="MU251382">
    <property type="protein sequence ID" value="KAG9237656.1"/>
    <property type="molecule type" value="Genomic_DNA"/>
</dbReference>
<evidence type="ECO:0000256" key="1">
    <source>
        <dbReference type="SAM" id="MobiDB-lite"/>
    </source>
</evidence>
<sequence>MISKPSRTLRPTPPLTVHSHVFLSNFCPLDPGTTARASGRRPTAETLSPRSKDGLPFSEDAPAACDTYGLLRVLRPAYRFASDSALASFFWPVSPFETLSAQGGNCQVLFLEASSLSTALYVGSKAVACHFLSAESLRGKEPFRDMSSPRTLMPLEFCGCNARLEEGVVRDVTTSLDIHMLFGSLLVVRWYQSSDLLDPDASGARFPILQLGQCRWLVGLVPQI</sequence>
<dbReference type="AlphaFoldDB" id="A0A9P7YQ80"/>
<organism evidence="2 3">
    <name type="scientific">Amylocarpus encephaloides</name>
    <dbReference type="NCBI Taxonomy" id="45428"/>
    <lineage>
        <taxon>Eukaryota</taxon>
        <taxon>Fungi</taxon>
        <taxon>Dikarya</taxon>
        <taxon>Ascomycota</taxon>
        <taxon>Pezizomycotina</taxon>
        <taxon>Leotiomycetes</taxon>
        <taxon>Helotiales</taxon>
        <taxon>Helotiales incertae sedis</taxon>
        <taxon>Amylocarpus</taxon>
    </lineage>
</organism>
<feature type="region of interest" description="Disordered" evidence="1">
    <location>
        <begin position="34"/>
        <end position="55"/>
    </location>
</feature>
<evidence type="ECO:0000313" key="2">
    <source>
        <dbReference type="EMBL" id="KAG9237656.1"/>
    </source>
</evidence>
<name>A0A9P7YQ80_9HELO</name>
<accession>A0A9P7YQ80</accession>
<comment type="caution">
    <text evidence="2">The sequence shown here is derived from an EMBL/GenBank/DDBJ whole genome shotgun (WGS) entry which is preliminary data.</text>
</comment>
<proteinExistence type="predicted"/>
<reference evidence="2" key="1">
    <citation type="journal article" date="2021" name="IMA Fungus">
        <title>Genomic characterization of three marine fungi, including Emericellopsis atlantica sp. nov. with signatures of a generalist lifestyle and marine biomass degradation.</title>
        <authorList>
            <person name="Hagestad O.C."/>
            <person name="Hou L."/>
            <person name="Andersen J.H."/>
            <person name="Hansen E.H."/>
            <person name="Altermark B."/>
            <person name="Li C."/>
            <person name="Kuhnert E."/>
            <person name="Cox R.J."/>
            <person name="Crous P.W."/>
            <person name="Spatafora J.W."/>
            <person name="Lail K."/>
            <person name="Amirebrahimi M."/>
            <person name="Lipzen A."/>
            <person name="Pangilinan J."/>
            <person name="Andreopoulos W."/>
            <person name="Hayes R.D."/>
            <person name="Ng V."/>
            <person name="Grigoriev I.V."/>
            <person name="Jackson S.A."/>
            <person name="Sutton T.D.S."/>
            <person name="Dobson A.D.W."/>
            <person name="Rama T."/>
        </authorList>
    </citation>
    <scope>NUCLEOTIDE SEQUENCE</scope>
    <source>
        <strain evidence="2">TRa018bII</strain>
    </source>
</reference>